<evidence type="ECO:0000259" key="3">
    <source>
        <dbReference type="PROSITE" id="PS51677"/>
    </source>
</evidence>
<dbReference type="InterPro" id="IPR002509">
    <property type="entry name" value="NODB_dom"/>
</dbReference>
<keyword evidence="1" id="KW-0479">Metal-binding</keyword>
<dbReference type="PROSITE" id="PS51677">
    <property type="entry name" value="NODB"/>
    <property type="match status" value="1"/>
</dbReference>
<dbReference type="GO" id="GO:0046872">
    <property type="term" value="F:metal ion binding"/>
    <property type="evidence" value="ECO:0007669"/>
    <property type="project" value="UniProtKB-KW"/>
</dbReference>
<comment type="caution">
    <text evidence="4">The sequence shown here is derived from an EMBL/GenBank/DDBJ whole genome shotgun (WGS) entry which is preliminary data.</text>
</comment>
<dbReference type="Proteomes" id="UP000032458">
    <property type="component" value="Unassembled WGS sequence"/>
</dbReference>
<evidence type="ECO:0000256" key="1">
    <source>
        <dbReference type="ARBA" id="ARBA00022723"/>
    </source>
</evidence>
<dbReference type="PATRIC" id="fig|1240678.4.peg.5842"/>
<dbReference type="CDD" id="cd10917">
    <property type="entry name" value="CE4_NodB_like_6s_7s"/>
    <property type="match status" value="1"/>
</dbReference>
<dbReference type="InterPro" id="IPR050248">
    <property type="entry name" value="Polysacc_deacetylase_ArnD"/>
</dbReference>
<accession>A0A0D7CGC9</accession>
<protein>
    <recommendedName>
        <fullName evidence="3">NodB homology domain-containing protein</fullName>
    </recommendedName>
</protein>
<dbReference type="Gene3D" id="3.20.20.370">
    <property type="entry name" value="Glycoside hydrolase/deacetylase"/>
    <property type="match status" value="1"/>
</dbReference>
<organism evidence="4 5">
    <name type="scientific">Streptomyces natalensis ATCC 27448</name>
    <dbReference type="NCBI Taxonomy" id="1240678"/>
    <lineage>
        <taxon>Bacteria</taxon>
        <taxon>Bacillati</taxon>
        <taxon>Actinomycetota</taxon>
        <taxon>Actinomycetes</taxon>
        <taxon>Kitasatosporales</taxon>
        <taxon>Streptomycetaceae</taxon>
        <taxon>Streptomyces</taxon>
    </lineage>
</organism>
<dbReference type="Pfam" id="PF01522">
    <property type="entry name" value="Polysacc_deac_1"/>
    <property type="match status" value="1"/>
</dbReference>
<name>A0A0D7CGC9_9ACTN</name>
<dbReference type="GO" id="GO:0005975">
    <property type="term" value="P:carbohydrate metabolic process"/>
    <property type="evidence" value="ECO:0007669"/>
    <property type="project" value="InterPro"/>
</dbReference>
<dbReference type="SUPFAM" id="SSF88713">
    <property type="entry name" value="Glycoside hydrolase/deacetylase"/>
    <property type="match status" value="1"/>
</dbReference>
<keyword evidence="2" id="KW-0378">Hydrolase</keyword>
<dbReference type="PANTHER" id="PTHR10587">
    <property type="entry name" value="GLYCOSYL TRANSFERASE-RELATED"/>
    <property type="match status" value="1"/>
</dbReference>
<dbReference type="GO" id="GO:0016810">
    <property type="term" value="F:hydrolase activity, acting on carbon-nitrogen (but not peptide) bonds"/>
    <property type="evidence" value="ECO:0007669"/>
    <property type="project" value="InterPro"/>
</dbReference>
<feature type="domain" description="NodB homology" evidence="3">
    <location>
        <begin position="151"/>
        <end position="331"/>
    </location>
</feature>
<keyword evidence="5" id="KW-1185">Reference proteome</keyword>
<evidence type="ECO:0000256" key="2">
    <source>
        <dbReference type="ARBA" id="ARBA00022801"/>
    </source>
</evidence>
<dbReference type="AlphaFoldDB" id="A0A0D7CGC9"/>
<proteinExistence type="predicted"/>
<dbReference type="EMBL" id="JRKI01000034">
    <property type="protein sequence ID" value="KIZ15309.1"/>
    <property type="molecule type" value="Genomic_DNA"/>
</dbReference>
<gene>
    <name evidence="4" type="ORF">SNA_27435</name>
</gene>
<evidence type="ECO:0000313" key="5">
    <source>
        <dbReference type="Proteomes" id="UP000032458"/>
    </source>
</evidence>
<reference evidence="4 5" key="1">
    <citation type="submission" date="2014-09" db="EMBL/GenBank/DDBJ databases">
        <title>Draft genome sequence of Streptomyces natalensis ATCC 27448, producer of the antifungal pimaricin.</title>
        <authorList>
            <person name="Mendes M.V."/>
            <person name="Beites T."/>
            <person name="Pires S."/>
            <person name="Santos C.L."/>
            <person name="Moradas-Ferreira P."/>
        </authorList>
    </citation>
    <scope>NUCLEOTIDE SEQUENCE [LARGE SCALE GENOMIC DNA]</scope>
    <source>
        <strain evidence="4 5">ATCC 27448</strain>
    </source>
</reference>
<dbReference type="RefSeq" id="WP_030066025.1">
    <property type="nucleotide sequence ID" value="NZ_JRKI01000034.1"/>
</dbReference>
<dbReference type="GO" id="GO:0016020">
    <property type="term" value="C:membrane"/>
    <property type="evidence" value="ECO:0007669"/>
    <property type="project" value="TreeGrafter"/>
</dbReference>
<sequence length="340" mass="35856">MWSAGITWNTEGYELACVHDDGCRVPPVEFRANDVQGIVRYLAETCGADVAVVVDSTNGLLDGPLRNAGLCVLRADPWNVPPRPDDGFVPALELARCGAVARGCLTETDDSAGALTGREGELRRVIAASSSAEAALAGRGLLVTRGPGAARRVALTFDDGPAQPYTDRVLDVLRDYGVPATFFCVGLHAHADPASVARIAEAGHSVGNHTWSHPYVPDLARDELLFQLESTNRSIAAVTGAVPRCARPPYGARTPETLGWFADQGMTTVLWDRDSGDWAAPGIPAIVDNAIAGVTSGSVILMHDGPGDRSQTVAALPRVIEALVQDGYELVTVDRLLAGD</sequence>
<evidence type="ECO:0000313" key="4">
    <source>
        <dbReference type="EMBL" id="KIZ15309.1"/>
    </source>
</evidence>
<dbReference type="PANTHER" id="PTHR10587:SF133">
    <property type="entry name" value="CHITIN DEACETYLASE 1-RELATED"/>
    <property type="match status" value="1"/>
</dbReference>
<dbReference type="InterPro" id="IPR011330">
    <property type="entry name" value="Glyco_hydro/deAcase_b/a-brl"/>
</dbReference>